<evidence type="ECO:0000313" key="6">
    <source>
        <dbReference type="EMBL" id="MCY0092934.1"/>
    </source>
</evidence>
<evidence type="ECO:0000256" key="4">
    <source>
        <dbReference type="ARBA" id="ARBA00023239"/>
    </source>
</evidence>
<proteinExistence type="inferred from homology"/>
<sequence>MTAAGVGISGGCLCGQTRYRAEGPVLFCLLCYCMDCQKASGTGHVPIMGVPRSGFSVTGPAIASATPGGSGLMAVRNHCGKCHSLLFGTPEAAPDLVTIYAGSLDTNEMFVPEKAQFTRARQAWDLVPAGLPAYQEAAP</sequence>
<dbReference type="Proteomes" id="UP001081283">
    <property type="component" value="Unassembled WGS sequence"/>
</dbReference>
<gene>
    <name evidence="6" type="ORF">OEG82_02600</name>
</gene>
<dbReference type="RefSeq" id="WP_267610914.1">
    <property type="nucleotide sequence ID" value="NZ_JAOVZQ010000001.1"/>
</dbReference>
<dbReference type="SUPFAM" id="SSF51316">
    <property type="entry name" value="Mss4-like"/>
    <property type="match status" value="1"/>
</dbReference>
<evidence type="ECO:0000313" key="7">
    <source>
        <dbReference type="Proteomes" id="UP001081283"/>
    </source>
</evidence>
<dbReference type="Gene3D" id="3.90.1590.10">
    <property type="entry name" value="glutathione-dependent formaldehyde- activating enzyme (gfa)"/>
    <property type="match status" value="1"/>
</dbReference>
<accession>A0ABT3YAM1</accession>
<keyword evidence="2" id="KW-0479">Metal-binding</keyword>
<dbReference type="PROSITE" id="PS51891">
    <property type="entry name" value="CENP_V_GFA"/>
    <property type="match status" value="1"/>
</dbReference>
<dbReference type="Pfam" id="PF04828">
    <property type="entry name" value="GFA"/>
    <property type="match status" value="1"/>
</dbReference>
<comment type="similarity">
    <text evidence="1">Belongs to the Gfa family.</text>
</comment>
<name>A0ABT3YAM1_9HYPH</name>
<protein>
    <submittedName>
        <fullName evidence="6">GFA family protein</fullName>
    </submittedName>
</protein>
<dbReference type="EMBL" id="JAOVZQ010000001">
    <property type="protein sequence ID" value="MCY0092934.1"/>
    <property type="molecule type" value="Genomic_DNA"/>
</dbReference>
<feature type="domain" description="CENP-V/GFA" evidence="5">
    <location>
        <begin position="8"/>
        <end position="135"/>
    </location>
</feature>
<keyword evidence="4" id="KW-0456">Lyase</keyword>
<keyword evidence="7" id="KW-1185">Reference proteome</keyword>
<dbReference type="InterPro" id="IPR011057">
    <property type="entry name" value="Mss4-like_sf"/>
</dbReference>
<dbReference type="InterPro" id="IPR006913">
    <property type="entry name" value="CENP-V/GFA"/>
</dbReference>
<evidence type="ECO:0000256" key="2">
    <source>
        <dbReference type="ARBA" id="ARBA00022723"/>
    </source>
</evidence>
<keyword evidence="3" id="KW-0862">Zinc</keyword>
<evidence type="ECO:0000259" key="5">
    <source>
        <dbReference type="PROSITE" id="PS51891"/>
    </source>
</evidence>
<organism evidence="6 7">
    <name type="scientific">Hoeflea ulvae</name>
    <dbReference type="NCBI Taxonomy" id="2983764"/>
    <lineage>
        <taxon>Bacteria</taxon>
        <taxon>Pseudomonadati</taxon>
        <taxon>Pseudomonadota</taxon>
        <taxon>Alphaproteobacteria</taxon>
        <taxon>Hyphomicrobiales</taxon>
        <taxon>Rhizobiaceae</taxon>
        <taxon>Hoeflea</taxon>
    </lineage>
</organism>
<reference evidence="6" key="1">
    <citation type="submission" date="2022-10" db="EMBL/GenBank/DDBJ databases">
        <title>Hoeflea sp. J2-29, isolated from marine algae.</title>
        <authorList>
            <person name="Kristyanto S."/>
            <person name="Kim J.M."/>
            <person name="Jeon C.O."/>
        </authorList>
    </citation>
    <scope>NUCLEOTIDE SEQUENCE</scope>
    <source>
        <strain evidence="6">J2-29</strain>
    </source>
</reference>
<dbReference type="PANTHER" id="PTHR33337:SF40">
    <property type="entry name" value="CENP-V_GFA DOMAIN-CONTAINING PROTEIN-RELATED"/>
    <property type="match status" value="1"/>
</dbReference>
<evidence type="ECO:0000256" key="1">
    <source>
        <dbReference type="ARBA" id="ARBA00005495"/>
    </source>
</evidence>
<evidence type="ECO:0000256" key="3">
    <source>
        <dbReference type="ARBA" id="ARBA00022833"/>
    </source>
</evidence>
<comment type="caution">
    <text evidence="6">The sequence shown here is derived from an EMBL/GenBank/DDBJ whole genome shotgun (WGS) entry which is preliminary data.</text>
</comment>
<dbReference type="PANTHER" id="PTHR33337">
    <property type="entry name" value="GFA DOMAIN-CONTAINING PROTEIN"/>
    <property type="match status" value="1"/>
</dbReference>